<feature type="region of interest" description="Disordered" evidence="6">
    <location>
        <begin position="97"/>
        <end position="118"/>
    </location>
</feature>
<keyword evidence="5" id="KW-0539">Nucleus</keyword>
<feature type="compositionally biased region" description="Basic residues" evidence="6">
    <location>
        <begin position="1"/>
        <end position="13"/>
    </location>
</feature>
<accession>A0A914VTM0</accession>
<evidence type="ECO:0000313" key="7">
    <source>
        <dbReference type="Proteomes" id="UP000887566"/>
    </source>
</evidence>
<proteinExistence type="predicted"/>
<keyword evidence="4" id="KW-0862">Zinc</keyword>
<dbReference type="WBParaSite" id="PSAMB.scaffold2371size23556.g17475.t1">
    <property type="protein sequence ID" value="PSAMB.scaffold2371size23556.g17475.t1"/>
    <property type="gene ID" value="PSAMB.scaffold2371size23556.g17475"/>
</dbReference>
<evidence type="ECO:0000256" key="6">
    <source>
        <dbReference type="SAM" id="MobiDB-lite"/>
    </source>
</evidence>
<feature type="compositionally biased region" description="Polar residues" evidence="6">
    <location>
        <begin position="97"/>
        <end position="108"/>
    </location>
</feature>
<evidence type="ECO:0000256" key="1">
    <source>
        <dbReference type="ARBA" id="ARBA00004123"/>
    </source>
</evidence>
<dbReference type="GO" id="GO:0006325">
    <property type="term" value="P:chromatin organization"/>
    <property type="evidence" value="ECO:0007669"/>
    <property type="project" value="TreeGrafter"/>
</dbReference>
<evidence type="ECO:0000256" key="5">
    <source>
        <dbReference type="ARBA" id="ARBA00023242"/>
    </source>
</evidence>
<dbReference type="Proteomes" id="UP000887566">
    <property type="component" value="Unplaced"/>
</dbReference>
<dbReference type="PANTHER" id="PTHR13340:SF2">
    <property type="entry name" value="GATA ZINC FINGER DOMAIN-CONTAINING PROTEIN 1"/>
    <property type="match status" value="1"/>
</dbReference>
<dbReference type="GO" id="GO:0005634">
    <property type="term" value="C:nucleus"/>
    <property type="evidence" value="ECO:0007669"/>
    <property type="project" value="UniProtKB-SubCell"/>
</dbReference>
<evidence type="ECO:0000256" key="2">
    <source>
        <dbReference type="ARBA" id="ARBA00022723"/>
    </source>
</evidence>
<feature type="compositionally biased region" description="Basic and acidic residues" evidence="6">
    <location>
        <begin position="48"/>
        <end position="60"/>
    </location>
</feature>
<keyword evidence="7" id="KW-1185">Reference proteome</keyword>
<feature type="compositionally biased region" description="Basic and acidic residues" evidence="6">
    <location>
        <begin position="17"/>
        <end position="36"/>
    </location>
</feature>
<keyword evidence="2" id="KW-0479">Metal-binding</keyword>
<evidence type="ECO:0000313" key="8">
    <source>
        <dbReference type="WBParaSite" id="PSAMB.scaffold2371size23556.g17475.t1"/>
    </source>
</evidence>
<reference evidence="8" key="1">
    <citation type="submission" date="2022-11" db="UniProtKB">
        <authorList>
            <consortium name="WormBaseParasite"/>
        </authorList>
    </citation>
    <scope>IDENTIFICATION</scope>
</reference>
<evidence type="ECO:0000256" key="4">
    <source>
        <dbReference type="ARBA" id="ARBA00022833"/>
    </source>
</evidence>
<feature type="region of interest" description="Disordered" evidence="6">
    <location>
        <begin position="1"/>
        <end position="67"/>
    </location>
</feature>
<comment type="subcellular location">
    <subcellularLocation>
        <location evidence="1">Nucleus</location>
    </subcellularLocation>
</comment>
<sequence>MSTYKKRKNRTTWKTKYLTDEKGKNGDEDRKADAVAERPTSNMKRQKKTMEVKPTDEAIGPRRASSRHVMRQVLTAAGMIADGGRSTKALPLKATAKTTNRRSATFKSTRPVKAPTRRATVSTSDSVWHLDRRFSIGDIVSVQDVDDGLLYFAQVRGLLTDPYCEKFAALTWLVPTEAAIDPNQFEPEAFVHAIIDESLYNLQHVDFVTRRPTLAHYRSPWTPYSSLRSTVKDELNHRVNDSSAV</sequence>
<name>A0A914VTM0_9BILA</name>
<keyword evidence="3" id="KW-0863">Zinc-finger</keyword>
<dbReference type="InterPro" id="IPR039050">
    <property type="entry name" value="GATAD1"/>
</dbReference>
<evidence type="ECO:0000256" key="3">
    <source>
        <dbReference type="ARBA" id="ARBA00022771"/>
    </source>
</evidence>
<protein>
    <submittedName>
        <fullName evidence="8">GATA zinc finger domain-containing protein 1</fullName>
    </submittedName>
</protein>
<organism evidence="7 8">
    <name type="scientific">Plectus sambesii</name>
    <dbReference type="NCBI Taxonomy" id="2011161"/>
    <lineage>
        <taxon>Eukaryota</taxon>
        <taxon>Metazoa</taxon>
        <taxon>Ecdysozoa</taxon>
        <taxon>Nematoda</taxon>
        <taxon>Chromadorea</taxon>
        <taxon>Plectida</taxon>
        <taxon>Plectina</taxon>
        <taxon>Plectoidea</taxon>
        <taxon>Plectidae</taxon>
        <taxon>Plectus</taxon>
    </lineage>
</organism>
<dbReference type="GO" id="GO:0008270">
    <property type="term" value="F:zinc ion binding"/>
    <property type="evidence" value="ECO:0007669"/>
    <property type="project" value="UniProtKB-KW"/>
</dbReference>
<dbReference type="AlphaFoldDB" id="A0A914VTM0"/>
<dbReference type="PANTHER" id="PTHR13340">
    <property type="entry name" value="GATA ZINC FINGER DOMAIN-CONTAINING"/>
    <property type="match status" value="1"/>
</dbReference>